<name>A0ACC2BVA5_DIPCM</name>
<sequence>MTTANDRSYTLEMYLNDNRAYTTSPSNFKSKKANESETKKQAWFVATELQSNLVVEVGDFEYYLFKFPLFSRSGRINQLVFQSRDTEKNKIRLENVPGGPEAFEMALKFCYGIPLKVTALNVAALRCAAGFLEMTDDLEEGNLITKTEAFLNSVVLPSWKDSIAALRSCEHLSPLAENLKIVQRCCESVAWKACTDPRGIRSPYSRKGSRELKKNGGAISKIGSKNDELLKQIPQDWWFEDVLTLCIQHFVKVMTAMQVKGMRSDWIGAAIIRYAVIWLPDLSKDQHTAGKSPQSENRSEDNSADSCSAIAMQTKNLKVLQSIVKILPQDKDAIPSKFLLHLIGVANLLNADVAFKSDLEKRVGSQLEHATLGDLLVPAFGQDYETFFDVELVHRIFDYFFQKLEQTMPTSYSAPQSPDVLKNFEGSASPISQRPDHAAKIKVSKLLDSYLAEIAKDKNLSSVKFQAFAEALPDSSRPSHDGLYRAIDIYLKNHPTIAEHDRKKLCRILDCQKLSSYACTHAAQNERLPIRMVVQVLYAEQMKLRSVHVMSGSCTPTRDPLKESQPSSGQFQSHRISTSEASAHNGANASMLPEVSWAAMYQEVQTVKMEMRNIKAEVMEFRKVFSSFQQQIQQLSREDSRSSSGWKKLSKLASVRLTPNKEFEDKTCMKTTQLSRAFSKHTTEARKQKHSMWRLSFS</sequence>
<comment type="caution">
    <text evidence="1">The sequence shown here is derived from an EMBL/GenBank/DDBJ whole genome shotgun (WGS) entry which is preliminary data.</text>
</comment>
<organism evidence="1 2">
    <name type="scientific">Diphasiastrum complanatum</name>
    <name type="common">Issler's clubmoss</name>
    <name type="synonym">Lycopodium complanatum</name>
    <dbReference type="NCBI Taxonomy" id="34168"/>
    <lineage>
        <taxon>Eukaryota</taxon>
        <taxon>Viridiplantae</taxon>
        <taxon>Streptophyta</taxon>
        <taxon>Embryophyta</taxon>
        <taxon>Tracheophyta</taxon>
        <taxon>Lycopodiopsida</taxon>
        <taxon>Lycopodiales</taxon>
        <taxon>Lycopodiaceae</taxon>
        <taxon>Lycopodioideae</taxon>
        <taxon>Diphasiastrum</taxon>
    </lineage>
</organism>
<keyword evidence="2" id="KW-1185">Reference proteome</keyword>
<accession>A0ACC2BVA5</accession>
<evidence type="ECO:0000313" key="1">
    <source>
        <dbReference type="EMBL" id="KAJ7533728.1"/>
    </source>
</evidence>
<gene>
    <name evidence="1" type="ORF">O6H91_13G061200</name>
</gene>
<proteinExistence type="predicted"/>
<protein>
    <submittedName>
        <fullName evidence="1">Uncharacterized protein</fullName>
    </submittedName>
</protein>
<dbReference type="EMBL" id="CM055104">
    <property type="protein sequence ID" value="KAJ7533728.1"/>
    <property type="molecule type" value="Genomic_DNA"/>
</dbReference>
<reference evidence="2" key="1">
    <citation type="journal article" date="2024" name="Proc. Natl. Acad. Sci. U.S.A.">
        <title>Extraordinary preservation of gene collinearity over three hundred million years revealed in homosporous lycophytes.</title>
        <authorList>
            <person name="Li C."/>
            <person name="Wickell D."/>
            <person name="Kuo L.Y."/>
            <person name="Chen X."/>
            <person name="Nie B."/>
            <person name="Liao X."/>
            <person name="Peng D."/>
            <person name="Ji J."/>
            <person name="Jenkins J."/>
            <person name="Williams M."/>
            <person name="Shu S."/>
            <person name="Plott C."/>
            <person name="Barry K."/>
            <person name="Rajasekar S."/>
            <person name="Grimwood J."/>
            <person name="Han X."/>
            <person name="Sun S."/>
            <person name="Hou Z."/>
            <person name="He W."/>
            <person name="Dai G."/>
            <person name="Sun C."/>
            <person name="Schmutz J."/>
            <person name="Leebens-Mack J.H."/>
            <person name="Li F.W."/>
            <person name="Wang L."/>
        </authorList>
    </citation>
    <scope>NUCLEOTIDE SEQUENCE [LARGE SCALE GENOMIC DNA]</scope>
    <source>
        <strain evidence="2">cv. PW_Plant_1</strain>
    </source>
</reference>
<dbReference type="Proteomes" id="UP001162992">
    <property type="component" value="Chromosome 13"/>
</dbReference>
<evidence type="ECO:0000313" key="2">
    <source>
        <dbReference type="Proteomes" id="UP001162992"/>
    </source>
</evidence>